<comment type="caution">
    <text evidence="1">The sequence shown here is derived from an EMBL/GenBank/DDBJ whole genome shotgun (WGS) entry which is preliminary data.</text>
</comment>
<name>A0A1F4PZX1_UNCSA</name>
<sequence>MPNVDVFEENIAGRIHPSLSAREMAEHFVTAALEAEYGKAFTMSPGFAKMVSTLAEMIVTNPDLRRQALSVASALIKKNRGNQRNRT</sequence>
<protein>
    <submittedName>
        <fullName evidence="1">Uncharacterized protein</fullName>
    </submittedName>
</protein>
<organism evidence="1 2">
    <name type="scientific">candidate division WOR-1 bacterium RIFCSPHIGHO2_01_FULL_53_15</name>
    <dbReference type="NCBI Taxonomy" id="1802564"/>
    <lineage>
        <taxon>Bacteria</taxon>
        <taxon>Bacillati</taxon>
        <taxon>Saganbacteria</taxon>
    </lineage>
</organism>
<evidence type="ECO:0000313" key="1">
    <source>
        <dbReference type="EMBL" id="OGB89214.1"/>
    </source>
</evidence>
<reference evidence="1 2" key="1">
    <citation type="journal article" date="2016" name="Nat. Commun.">
        <title>Thousands of microbial genomes shed light on interconnected biogeochemical processes in an aquifer system.</title>
        <authorList>
            <person name="Anantharaman K."/>
            <person name="Brown C.T."/>
            <person name="Hug L.A."/>
            <person name="Sharon I."/>
            <person name="Castelle C.J."/>
            <person name="Probst A.J."/>
            <person name="Thomas B.C."/>
            <person name="Singh A."/>
            <person name="Wilkins M.J."/>
            <person name="Karaoz U."/>
            <person name="Brodie E.L."/>
            <person name="Williams K.H."/>
            <person name="Hubbard S.S."/>
            <person name="Banfield J.F."/>
        </authorList>
    </citation>
    <scope>NUCLEOTIDE SEQUENCE [LARGE SCALE GENOMIC DNA]</scope>
</reference>
<evidence type="ECO:0000313" key="2">
    <source>
        <dbReference type="Proteomes" id="UP000178724"/>
    </source>
</evidence>
<dbReference type="Proteomes" id="UP000178724">
    <property type="component" value="Unassembled WGS sequence"/>
</dbReference>
<accession>A0A1F4PZX1</accession>
<dbReference type="EMBL" id="METM01000028">
    <property type="protein sequence ID" value="OGB89214.1"/>
    <property type="molecule type" value="Genomic_DNA"/>
</dbReference>
<dbReference type="AlphaFoldDB" id="A0A1F4PZX1"/>
<gene>
    <name evidence="1" type="ORF">A2625_04965</name>
</gene>
<proteinExistence type="predicted"/>